<name>A0AAV0DD41_9ASTE</name>
<dbReference type="Gene3D" id="3.30.420.10">
    <property type="entry name" value="Ribonuclease H-like superfamily/Ribonuclease H"/>
    <property type="match status" value="1"/>
</dbReference>
<dbReference type="InterPro" id="IPR025724">
    <property type="entry name" value="GAG-pre-integrase_dom"/>
</dbReference>
<feature type="compositionally biased region" description="Polar residues" evidence="1">
    <location>
        <begin position="242"/>
        <end position="253"/>
    </location>
</feature>
<accession>A0AAV0DD41</accession>
<dbReference type="SUPFAM" id="SSF53098">
    <property type="entry name" value="Ribonuclease H-like"/>
    <property type="match status" value="1"/>
</dbReference>
<dbReference type="PANTHER" id="PTHR34222">
    <property type="entry name" value="GAG_PRE-INTEGRS DOMAIN-CONTAINING PROTEIN"/>
    <property type="match status" value="1"/>
</dbReference>
<reference evidence="4" key="1">
    <citation type="submission" date="2022-07" db="EMBL/GenBank/DDBJ databases">
        <authorList>
            <person name="Macas J."/>
            <person name="Novak P."/>
            <person name="Neumann P."/>
        </authorList>
    </citation>
    <scope>NUCLEOTIDE SEQUENCE</scope>
</reference>
<evidence type="ECO:0000313" key="5">
    <source>
        <dbReference type="Proteomes" id="UP001152523"/>
    </source>
</evidence>
<dbReference type="InterPro" id="IPR036397">
    <property type="entry name" value="RNaseH_sf"/>
</dbReference>
<dbReference type="Pfam" id="PF13976">
    <property type="entry name" value="gag_pre-integrs"/>
    <property type="match status" value="1"/>
</dbReference>
<feature type="region of interest" description="Disordered" evidence="1">
    <location>
        <begin position="218"/>
        <end position="274"/>
    </location>
</feature>
<evidence type="ECO:0008006" key="6">
    <source>
        <dbReference type="Google" id="ProtNLM"/>
    </source>
</evidence>
<dbReference type="Pfam" id="PF22936">
    <property type="entry name" value="Pol_BBD"/>
    <property type="match status" value="1"/>
</dbReference>
<proteinExistence type="predicted"/>
<evidence type="ECO:0000313" key="4">
    <source>
        <dbReference type="EMBL" id="CAH9095071.1"/>
    </source>
</evidence>
<dbReference type="AlphaFoldDB" id="A0AAV0DD41"/>
<comment type="caution">
    <text evidence="4">The sequence shown here is derived from an EMBL/GenBank/DDBJ whole genome shotgun (WGS) entry which is preliminary data.</text>
</comment>
<organism evidence="4 5">
    <name type="scientific">Cuscuta epithymum</name>
    <dbReference type="NCBI Taxonomy" id="186058"/>
    <lineage>
        <taxon>Eukaryota</taxon>
        <taxon>Viridiplantae</taxon>
        <taxon>Streptophyta</taxon>
        <taxon>Embryophyta</taxon>
        <taxon>Tracheophyta</taxon>
        <taxon>Spermatophyta</taxon>
        <taxon>Magnoliopsida</taxon>
        <taxon>eudicotyledons</taxon>
        <taxon>Gunneridae</taxon>
        <taxon>Pentapetalae</taxon>
        <taxon>asterids</taxon>
        <taxon>lamiids</taxon>
        <taxon>Solanales</taxon>
        <taxon>Convolvulaceae</taxon>
        <taxon>Cuscuteae</taxon>
        <taxon>Cuscuta</taxon>
        <taxon>Cuscuta subgen. Cuscuta</taxon>
    </lineage>
</organism>
<dbReference type="PANTHER" id="PTHR34222:SF94">
    <property type="entry name" value="CCHC-TYPE DOMAIN-CONTAINING PROTEIN"/>
    <property type="match status" value="1"/>
</dbReference>
<dbReference type="InterPro" id="IPR012337">
    <property type="entry name" value="RNaseH-like_sf"/>
</dbReference>
<protein>
    <recommendedName>
        <fullName evidence="6">GAG-pre-integrase domain-containing protein</fullName>
    </recommendedName>
</protein>
<dbReference type="EMBL" id="CAMAPF010000083">
    <property type="protein sequence ID" value="CAH9095071.1"/>
    <property type="molecule type" value="Genomic_DNA"/>
</dbReference>
<dbReference type="InterPro" id="IPR054722">
    <property type="entry name" value="PolX-like_BBD"/>
</dbReference>
<feature type="domain" description="GAG-pre-integrase" evidence="2">
    <location>
        <begin position="445"/>
        <end position="507"/>
    </location>
</feature>
<evidence type="ECO:0000259" key="3">
    <source>
        <dbReference type="Pfam" id="PF22936"/>
    </source>
</evidence>
<evidence type="ECO:0000256" key="1">
    <source>
        <dbReference type="SAM" id="MobiDB-lite"/>
    </source>
</evidence>
<feature type="domain" description="Retrovirus-related Pol polyprotein from transposon TNT 1-94-like beta-barrel" evidence="3">
    <location>
        <begin position="341"/>
        <end position="414"/>
    </location>
</feature>
<keyword evidence="5" id="KW-1185">Reference proteome</keyword>
<gene>
    <name evidence="4" type="ORF">CEPIT_LOCUS13142</name>
</gene>
<dbReference type="Proteomes" id="UP001152523">
    <property type="component" value="Unassembled WGS sequence"/>
</dbReference>
<feature type="non-terminal residue" evidence="4">
    <location>
        <position position="564"/>
    </location>
</feature>
<evidence type="ECO:0000259" key="2">
    <source>
        <dbReference type="Pfam" id="PF13976"/>
    </source>
</evidence>
<dbReference type="GO" id="GO:0003676">
    <property type="term" value="F:nucleic acid binding"/>
    <property type="evidence" value="ECO:0007669"/>
    <property type="project" value="InterPro"/>
</dbReference>
<sequence length="564" mass="63119">MLVSWILNTISPEVKTTLSKFDDAKLLWDDLKERFSIVDGPKIHQVKSDIAHCEQSKTQTVAIYYGKLKVLWDELNNYEPLIACSCGKCTCKINSLHEQRRESERLHQFLMGLSADFYGQIRSQLLSQTPLPTLNRVFQQISQEERVRGIMQNKNKDDHSEILGFAVHGGRPKPDHKIDKTNLLCTHCKSRGHELSSCFEIIGYPEWWGPRPRISHATAKKPARETGSNFSPLQLGMRPDYRSSTGNQGNQSLLHHPSGPPRQMGRPNGSTRAHVVSAAGDSGFDTLAAGSTSANSLPMEPMHGPLPGFSHDQWQSLFAAFGSSSSPSCRMTDTFESTSGIIDSGASNHITGDLLNLLHVYDIPSRMVTLPNGQQSVANKAGRILLSKDFWLLNVLFVPEVKCNLLSVSQLIKDNKCFVQFSFNICAIQDLHSKKVIGLGEQRDGLYYFCTEGVTQALAVRNSSTTMNVWHQRLGHPSESIVQWLFPNDAPKKNFPNPCEICHKAKQSRDSFPLSINKTTRTFELIHCDVWGPYNTPSSCGAKCFLTLVDDFSRVVWVYLLLDK</sequence>